<proteinExistence type="inferred from homology"/>
<dbReference type="InterPro" id="IPR052169">
    <property type="entry name" value="CW_Biosynth-Accessory"/>
</dbReference>
<dbReference type="Pfam" id="PF09587">
    <property type="entry name" value="PGA_cap"/>
    <property type="match status" value="1"/>
</dbReference>
<protein>
    <submittedName>
        <fullName evidence="3">Poly-gamma-glutamate synthesis protein (Capsule biosynthesis protein)</fullName>
    </submittedName>
</protein>
<dbReference type="RefSeq" id="WP_073583248.1">
    <property type="nucleotide sequence ID" value="NZ_CBCSEA010000016.1"/>
</dbReference>
<dbReference type="SMART" id="SM00854">
    <property type="entry name" value="PGA_cap"/>
    <property type="match status" value="1"/>
</dbReference>
<dbReference type="Gene3D" id="3.60.21.10">
    <property type="match status" value="1"/>
</dbReference>
<feature type="domain" description="Capsule synthesis protein CapA" evidence="2">
    <location>
        <begin position="2"/>
        <end position="239"/>
    </location>
</feature>
<dbReference type="OrthoDB" id="9810906at2"/>
<evidence type="ECO:0000313" key="3">
    <source>
        <dbReference type="EMBL" id="SHO73296.1"/>
    </source>
</evidence>
<dbReference type="AlphaFoldDB" id="A0A1M7ZWR1"/>
<dbReference type="CDD" id="cd07381">
    <property type="entry name" value="MPP_CapA"/>
    <property type="match status" value="1"/>
</dbReference>
<dbReference type="Proteomes" id="UP000184611">
    <property type="component" value="Unassembled WGS sequence"/>
</dbReference>
<name>A0A1M7ZWR1_9FLAO</name>
<evidence type="ECO:0000256" key="1">
    <source>
        <dbReference type="ARBA" id="ARBA00005662"/>
    </source>
</evidence>
<comment type="similarity">
    <text evidence="1">Belongs to the CapA family.</text>
</comment>
<dbReference type="STRING" id="416016.SAMN05443547_1653"/>
<evidence type="ECO:0000259" key="2">
    <source>
        <dbReference type="SMART" id="SM00854"/>
    </source>
</evidence>
<organism evidence="3 4">
    <name type="scientific">Flavobacterium cucumis</name>
    <dbReference type="NCBI Taxonomy" id="416016"/>
    <lineage>
        <taxon>Bacteria</taxon>
        <taxon>Pseudomonadati</taxon>
        <taxon>Bacteroidota</taxon>
        <taxon>Flavobacteriia</taxon>
        <taxon>Flavobacteriales</taxon>
        <taxon>Flavobacteriaceae</taxon>
        <taxon>Flavobacterium</taxon>
    </lineage>
</organism>
<evidence type="ECO:0000313" key="4">
    <source>
        <dbReference type="Proteomes" id="UP000184611"/>
    </source>
</evidence>
<dbReference type="EMBL" id="FRYK01000002">
    <property type="protein sequence ID" value="SHO73296.1"/>
    <property type="molecule type" value="Genomic_DNA"/>
</dbReference>
<reference evidence="4" key="1">
    <citation type="submission" date="2016-12" db="EMBL/GenBank/DDBJ databases">
        <authorList>
            <person name="Varghese N."/>
            <person name="Submissions S."/>
        </authorList>
    </citation>
    <scope>NUCLEOTIDE SEQUENCE [LARGE SCALE GENOMIC DNA]</scope>
    <source>
        <strain evidence="4">DSM 18830</strain>
    </source>
</reference>
<dbReference type="PANTHER" id="PTHR33393">
    <property type="entry name" value="POLYGLUTAMINE SYNTHESIS ACCESSORY PROTEIN RV0574C-RELATED"/>
    <property type="match status" value="1"/>
</dbReference>
<keyword evidence="4" id="KW-1185">Reference proteome</keyword>
<gene>
    <name evidence="3" type="ORF">SAMN05443547_1653</name>
</gene>
<dbReference type="InterPro" id="IPR029052">
    <property type="entry name" value="Metallo-depent_PP-like"/>
</dbReference>
<sequence length="379" mass="43547">MRILIAGDYCPTGRTKEYLVNENYKDLFNGYENIVKGVDYAIVNFECPVTTSNTKIEKTGPCLKTEDINALKALKYAGFNLLTLANNHIQDYSGQGVLDTMNHAQDLGFDFVGAGKDRFESSRPFISNINGIKVGFLNIAENEFCGATDTVPGAYTFDFIENTKAIQNLRGQVDKLIVIYHGGREHYQLPTPEQRKRFRYFIEIGADAVVGHHTHCVSGNEIYEGKPIVYSLGNFIFDYKKKYQKGIWTEGMSVILSLKEKEKNFEIELIPHFQGRQKNSALTLLKGQEKLDFLEKLDLLSKKISDDKSFFEEWYNYLKTQEVFYLSSIYIKNLLIRVLFFKKLLPISLLRSKHNKLILNLMRCEAHHEISKEILNSKK</sequence>
<dbReference type="SUPFAM" id="SSF56300">
    <property type="entry name" value="Metallo-dependent phosphatases"/>
    <property type="match status" value="1"/>
</dbReference>
<dbReference type="InterPro" id="IPR019079">
    <property type="entry name" value="Capsule_synth_CapA"/>
</dbReference>
<accession>A0A1M7ZWR1</accession>
<dbReference type="PANTHER" id="PTHR33393:SF11">
    <property type="entry name" value="POLYGLUTAMINE SYNTHESIS ACCESSORY PROTEIN RV0574C-RELATED"/>
    <property type="match status" value="1"/>
</dbReference>